<dbReference type="PATRIC" id="fig|1341181.4.peg.1078"/>
<accession>V6SQY1</accession>
<keyword evidence="2" id="KW-1185">Reference proteome</keyword>
<gene>
    <name evidence="1" type="ORF">FLJC2902T_10880</name>
</gene>
<sequence>MVLQPNSYSMIFFLYSQCEIKQQIGTCVPNGAYSVNREYLPIYST</sequence>
<organism evidence="1 2">
    <name type="scientific">Flavobacterium limnosediminis JC2902</name>
    <dbReference type="NCBI Taxonomy" id="1341181"/>
    <lineage>
        <taxon>Bacteria</taxon>
        <taxon>Pseudomonadati</taxon>
        <taxon>Bacteroidota</taxon>
        <taxon>Flavobacteriia</taxon>
        <taxon>Flavobacteriales</taxon>
        <taxon>Flavobacteriaceae</taxon>
        <taxon>Flavobacterium</taxon>
    </lineage>
</organism>
<protein>
    <submittedName>
        <fullName evidence="1">Uncharacterized protein</fullName>
    </submittedName>
</protein>
<comment type="caution">
    <text evidence="1">The sequence shown here is derived from an EMBL/GenBank/DDBJ whole genome shotgun (WGS) entry which is preliminary data.</text>
</comment>
<evidence type="ECO:0000313" key="1">
    <source>
        <dbReference type="EMBL" id="ESU29051.1"/>
    </source>
</evidence>
<dbReference type="EMBL" id="AVGG01000003">
    <property type="protein sequence ID" value="ESU29051.1"/>
    <property type="molecule type" value="Genomic_DNA"/>
</dbReference>
<reference evidence="1 2" key="1">
    <citation type="submission" date="2013-08" db="EMBL/GenBank/DDBJ databases">
        <title>Flavobacterium limnosediminis JC2902 genome sequencing.</title>
        <authorList>
            <person name="Lee K."/>
            <person name="Yi H."/>
            <person name="Park S."/>
            <person name="Chun J."/>
        </authorList>
    </citation>
    <scope>NUCLEOTIDE SEQUENCE [LARGE SCALE GENOMIC DNA]</scope>
    <source>
        <strain evidence="1 2">JC2902</strain>
    </source>
</reference>
<dbReference type="Proteomes" id="UP000018004">
    <property type="component" value="Unassembled WGS sequence"/>
</dbReference>
<name>V6SQY1_9FLAO</name>
<evidence type="ECO:0000313" key="2">
    <source>
        <dbReference type="Proteomes" id="UP000018004"/>
    </source>
</evidence>
<proteinExistence type="predicted"/>
<dbReference type="AlphaFoldDB" id="V6SQY1"/>